<reference evidence="1" key="1">
    <citation type="journal article" date="2020" name="Stud. Mycol.">
        <title>101 Dothideomycetes genomes: a test case for predicting lifestyles and emergence of pathogens.</title>
        <authorList>
            <person name="Haridas S."/>
            <person name="Albert R."/>
            <person name="Binder M."/>
            <person name="Bloem J."/>
            <person name="Labutti K."/>
            <person name="Salamov A."/>
            <person name="Andreopoulos B."/>
            <person name="Baker S."/>
            <person name="Barry K."/>
            <person name="Bills G."/>
            <person name="Bluhm B."/>
            <person name="Cannon C."/>
            <person name="Castanera R."/>
            <person name="Culley D."/>
            <person name="Daum C."/>
            <person name="Ezra D."/>
            <person name="Gonzalez J."/>
            <person name="Henrissat B."/>
            <person name="Kuo A."/>
            <person name="Liang C."/>
            <person name="Lipzen A."/>
            <person name="Lutzoni F."/>
            <person name="Magnuson J."/>
            <person name="Mondo S."/>
            <person name="Nolan M."/>
            <person name="Ohm R."/>
            <person name="Pangilinan J."/>
            <person name="Park H.-J."/>
            <person name="Ramirez L."/>
            <person name="Alfaro M."/>
            <person name="Sun H."/>
            <person name="Tritt A."/>
            <person name="Yoshinaga Y."/>
            <person name="Zwiers L.-H."/>
            <person name="Turgeon B."/>
            <person name="Goodwin S."/>
            <person name="Spatafora J."/>
            <person name="Crous P."/>
            <person name="Grigoriev I."/>
        </authorList>
    </citation>
    <scope>NUCLEOTIDE SEQUENCE</scope>
    <source>
        <strain evidence="1">CBS 161.51</strain>
    </source>
</reference>
<accession>A0A6A5SI51</accession>
<evidence type="ECO:0000313" key="1">
    <source>
        <dbReference type="EMBL" id="KAF1939278.1"/>
    </source>
</evidence>
<dbReference type="AlphaFoldDB" id="A0A6A5SI51"/>
<dbReference type="InterPro" id="IPR027796">
    <property type="entry name" value="OTT_1508_deam-like"/>
</dbReference>
<dbReference type="Pfam" id="PF14441">
    <property type="entry name" value="OTT_1508_deam"/>
    <property type="match status" value="1"/>
</dbReference>
<feature type="non-terminal residue" evidence="1">
    <location>
        <position position="440"/>
    </location>
</feature>
<sequence>MTLTKLVTPSIACAENISLLYLLHPVPTLPSRNPVDRLPLRKQGYGLCIDKERSLVSVLAFLSNAHDDANYVPALCVQEEPATLTLNVFLAVNKSTKNDGSQILLELKRGFDGIFATLAQISEEEHRSPRVKDEIFSAIVVMCSHRILRRLRLVEHKRYVSKQPIQEVLREVIGALKEAGKRGLGKHSSLSTSFMDKAKDVLKLADAWAKHQTTARLEDLVKGVYRLKHLGDIKALIESIPNRSMCPSARSNLYNIICKVSRYHEVARFLYRMSKRNHVLQRMRLTIVDLPKDSYDRHRVDPYTPILLTTIMRSNAKGRKPDLGHVCRLLKTTEVQANEQFASQTKRTLRESKVHAEIQLIYYCDLNASKLPPRVISSSKDACYLCNAFITMHGKMHISRSHGRLYPGWRLPQIPELHGMQQRFNSVLEKQVRSSLSALL</sequence>
<dbReference type="OrthoDB" id="4851849at2759"/>
<protein>
    <submittedName>
        <fullName evidence="1">Uncharacterized protein</fullName>
    </submittedName>
</protein>
<organism evidence="1 2">
    <name type="scientific">Clathrospora elynae</name>
    <dbReference type="NCBI Taxonomy" id="706981"/>
    <lineage>
        <taxon>Eukaryota</taxon>
        <taxon>Fungi</taxon>
        <taxon>Dikarya</taxon>
        <taxon>Ascomycota</taxon>
        <taxon>Pezizomycotina</taxon>
        <taxon>Dothideomycetes</taxon>
        <taxon>Pleosporomycetidae</taxon>
        <taxon>Pleosporales</taxon>
        <taxon>Diademaceae</taxon>
        <taxon>Clathrospora</taxon>
    </lineage>
</organism>
<dbReference type="EMBL" id="ML976085">
    <property type="protein sequence ID" value="KAF1939278.1"/>
    <property type="molecule type" value="Genomic_DNA"/>
</dbReference>
<keyword evidence="2" id="KW-1185">Reference proteome</keyword>
<gene>
    <name evidence="1" type="ORF">EJ02DRAFT_408919</name>
</gene>
<name>A0A6A5SI51_9PLEO</name>
<proteinExistence type="predicted"/>
<dbReference type="Proteomes" id="UP000800038">
    <property type="component" value="Unassembled WGS sequence"/>
</dbReference>
<evidence type="ECO:0000313" key="2">
    <source>
        <dbReference type="Proteomes" id="UP000800038"/>
    </source>
</evidence>